<evidence type="ECO:0000313" key="1">
    <source>
        <dbReference type="EMBL" id="GAG70820.1"/>
    </source>
</evidence>
<dbReference type="EMBL" id="BART01008244">
    <property type="protein sequence ID" value="GAG70820.1"/>
    <property type="molecule type" value="Genomic_DNA"/>
</dbReference>
<gene>
    <name evidence="1" type="ORF">S01H4_18577</name>
</gene>
<dbReference type="InterPro" id="IPR013320">
    <property type="entry name" value="ConA-like_dom_sf"/>
</dbReference>
<sequence length="110" mass="12276">RTNQLGARTGISAINSGFTTLAWQLVGVTRHLADGQFYLQGQPITTTLNGGMTNPVTCGVGVKKLLIGIYDTETLGWWNGRIALPRIWDRELSDEEMLQIFNLEKHWFGV</sequence>
<name>X0ZM59_9ZZZZ</name>
<protein>
    <submittedName>
        <fullName evidence="1">Uncharacterized protein</fullName>
    </submittedName>
</protein>
<proteinExistence type="predicted"/>
<dbReference type="Gene3D" id="2.60.120.200">
    <property type="match status" value="1"/>
</dbReference>
<dbReference type="SUPFAM" id="SSF49899">
    <property type="entry name" value="Concanavalin A-like lectins/glucanases"/>
    <property type="match status" value="1"/>
</dbReference>
<reference evidence="1" key="1">
    <citation type="journal article" date="2014" name="Front. Microbiol.">
        <title>High frequency of phylogenetically diverse reductive dehalogenase-homologous genes in deep subseafloor sedimentary metagenomes.</title>
        <authorList>
            <person name="Kawai M."/>
            <person name="Futagami T."/>
            <person name="Toyoda A."/>
            <person name="Takaki Y."/>
            <person name="Nishi S."/>
            <person name="Hori S."/>
            <person name="Arai W."/>
            <person name="Tsubouchi T."/>
            <person name="Morono Y."/>
            <person name="Uchiyama I."/>
            <person name="Ito T."/>
            <person name="Fujiyama A."/>
            <person name="Inagaki F."/>
            <person name="Takami H."/>
        </authorList>
    </citation>
    <scope>NUCLEOTIDE SEQUENCE</scope>
    <source>
        <strain evidence="1">Expedition CK06-06</strain>
    </source>
</reference>
<feature type="non-terminal residue" evidence="1">
    <location>
        <position position="1"/>
    </location>
</feature>
<comment type="caution">
    <text evidence="1">The sequence shown here is derived from an EMBL/GenBank/DDBJ whole genome shotgun (WGS) entry which is preliminary data.</text>
</comment>
<organism evidence="1">
    <name type="scientific">marine sediment metagenome</name>
    <dbReference type="NCBI Taxonomy" id="412755"/>
    <lineage>
        <taxon>unclassified sequences</taxon>
        <taxon>metagenomes</taxon>
        <taxon>ecological metagenomes</taxon>
    </lineage>
</organism>
<dbReference type="AlphaFoldDB" id="X0ZM59"/>
<accession>X0ZM59</accession>